<protein>
    <submittedName>
        <fullName evidence="1">DUF488 family protein</fullName>
    </submittedName>
</protein>
<proteinExistence type="predicted"/>
<dbReference type="PANTHER" id="PTHR36849">
    <property type="entry name" value="CYTOPLASMIC PROTEIN-RELATED"/>
    <property type="match status" value="1"/>
</dbReference>
<dbReference type="Proteomes" id="UP001501523">
    <property type="component" value="Unassembled WGS sequence"/>
</dbReference>
<accession>A0ABP3TRJ5</accession>
<dbReference type="EMBL" id="BAAAEU010000010">
    <property type="protein sequence ID" value="GAA0716543.1"/>
    <property type="molecule type" value="Genomic_DNA"/>
</dbReference>
<gene>
    <name evidence="1" type="ORF">GCM10009105_23060</name>
</gene>
<dbReference type="InterPro" id="IPR052552">
    <property type="entry name" value="YeaO-like"/>
</dbReference>
<comment type="caution">
    <text evidence="1">The sequence shown here is derived from an EMBL/GenBank/DDBJ whole genome shotgun (WGS) entry which is preliminary data.</text>
</comment>
<dbReference type="RefSeq" id="WP_343791219.1">
    <property type="nucleotide sequence ID" value="NZ_BAAAEU010000010.1"/>
</dbReference>
<evidence type="ECO:0000313" key="1">
    <source>
        <dbReference type="EMBL" id="GAA0716543.1"/>
    </source>
</evidence>
<organism evidence="1 2">
    <name type="scientific">Dokdonella soli</name>
    <dbReference type="NCBI Taxonomy" id="529810"/>
    <lineage>
        <taxon>Bacteria</taxon>
        <taxon>Pseudomonadati</taxon>
        <taxon>Pseudomonadota</taxon>
        <taxon>Gammaproteobacteria</taxon>
        <taxon>Lysobacterales</taxon>
        <taxon>Rhodanobacteraceae</taxon>
        <taxon>Dokdonella</taxon>
    </lineage>
</organism>
<sequence>MSPARKSAHCDIAIQRAYDEPTPHDGYRVLVDRFWPRGRSKDVLKLDEWARELAPGADLIRWFGHDPARWDEFRERYRMELAEPAQRERLHALLAAAGAQRITLVYGARSETENQAVVLREVLSALH</sequence>
<reference evidence="2" key="1">
    <citation type="journal article" date="2019" name="Int. J. Syst. Evol. Microbiol.">
        <title>The Global Catalogue of Microorganisms (GCM) 10K type strain sequencing project: providing services to taxonomists for standard genome sequencing and annotation.</title>
        <authorList>
            <consortium name="The Broad Institute Genomics Platform"/>
            <consortium name="The Broad Institute Genome Sequencing Center for Infectious Disease"/>
            <person name="Wu L."/>
            <person name="Ma J."/>
        </authorList>
    </citation>
    <scope>NUCLEOTIDE SEQUENCE [LARGE SCALE GENOMIC DNA]</scope>
    <source>
        <strain evidence="2">JCM 15421</strain>
    </source>
</reference>
<keyword evidence="2" id="KW-1185">Reference proteome</keyword>
<dbReference type="PANTHER" id="PTHR36849:SF1">
    <property type="entry name" value="CYTOPLASMIC PROTEIN"/>
    <property type="match status" value="1"/>
</dbReference>
<dbReference type="Pfam" id="PF22752">
    <property type="entry name" value="DUF488-N3i"/>
    <property type="match status" value="1"/>
</dbReference>
<name>A0ABP3TRJ5_9GAMM</name>
<evidence type="ECO:0000313" key="2">
    <source>
        <dbReference type="Proteomes" id="UP001501523"/>
    </source>
</evidence>